<evidence type="ECO:0000256" key="1">
    <source>
        <dbReference type="ARBA" id="ARBA00023015"/>
    </source>
</evidence>
<dbReference type="SUPFAM" id="SSF46689">
    <property type="entry name" value="Homeodomain-like"/>
    <property type="match status" value="1"/>
</dbReference>
<dbReference type="PANTHER" id="PTHR30055">
    <property type="entry name" value="HTH-TYPE TRANSCRIPTIONAL REGULATOR RUTR"/>
    <property type="match status" value="1"/>
</dbReference>
<feature type="DNA-binding region" description="H-T-H motif" evidence="4">
    <location>
        <begin position="44"/>
        <end position="63"/>
    </location>
</feature>
<reference evidence="7 8" key="1">
    <citation type="submission" date="2024-06" db="EMBL/GenBank/DDBJ databases">
        <title>The Natural Products Discovery Center: Release of the First 8490 Sequenced Strains for Exploring Actinobacteria Biosynthetic Diversity.</title>
        <authorList>
            <person name="Kalkreuter E."/>
            <person name="Kautsar S.A."/>
            <person name="Yang D."/>
            <person name="Bader C.D."/>
            <person name="Teijaro C.N."/>
            <person name="Fluegel L."/>
            <person name="Davis C.M."/>
            <person name="Simpson J.R."/>
            <person name="Lauterbach L."/>
            <person name="Steele A.D."/>
            <person name="Gui C."/>
            <person name="Meng S."/>
            <person name="Li G."/>
            <person name="Viehrig K."/>
            <person name="Ye F."/>
            <person name="Su P."/>
            <person name="Kiefer A.F."/>
            <person name="Nichols A."/>
            <person name="Cepeda A.J."/>
            <person name="Yan W."/>
            <person name="Fan B."/>
            <person name="Jiang Y."/>
            <person name="Adhikari A."/>
            <person name="Zheng C.-J."/>
            <person name="Schuster L."/>
            <person name="Cowan T.M."/>
            <person name="Smanski M.J."/>
            <person name="Chevrette M.G."/>
            <person name="De Carvalho L.P.S."/>
            <person name="Shen B."/>
        </authorList>
    </citation>
    <scope>NUCLEOTIDE SEQUENCE [LARGE SCALE GENOMIC DNA]</scope>
    <source>
        <strain evidence="7 8">NPDC052347</strain>
    </source>
</reference>
<dbReference type="InterPro" id="IPR009057">
    <property type="entry name" value="Homeodomain-like_sf"/>
</dbReference>
<dbReference type="PANTHER" id="PTHR30055:SF238">
    <property type="entry name" value="MYCOFACTOCIN BIOSYNTHESIS TRANSCRIPTIONAL REGULATOR MFTR-RELATED"/>
    <property type="match status" value="1"/>
</dbReference>
<gene>
    <name evidence="7" type="ORF">AB0L16_00355</name>
</gene>
<dbReference type="Pfam" id="PF17754">
    <property type="entry name" value="TetR_C_14"/>
    <property type="match status" value="1"/>
</dbReference>
<dbReference type="InterPro" id="IPR050109">
    <property type="entry name" value="HTH-type_TetR-like_transc_reg"/>
</dbReference>
<dbReference type="InterPro" id="IPR023772">
    <property type="entry name" value="DNA-bd_HTH_TetR-type_CS"/>
</dbReference>
<dbReference type="Pfam" id="PF00440">
    <property type="entry name" value="TetR_N"/>
    <property type="match status" value="1"/>
</dbReference>
<keyword evidence="2 4" id="KW-0238">DNA-binding</keyword>
<evidence type="ECO:0000313" key="7">
    <source>
        <dbReference type="EMBL" id="MEV5504922.1"/>
    </source>
</evidence>
<keyword evidence="3" id="KW-0804">Transcription</keyword>
<evidence type="ECO:0000259" key="6">
    <source>
        <dbReference type="PROSITE" id="PS50977"/>
    </source>
</evidence>
<proteinExistence type="predicted"/>
<name>A0ABV3JQ06_STRON</name>
<dbReference type="Gene3D" id="1.10.10.60">
    <property type="entry name" value="Homeodomain-like"/>
    <property type="match status" value="1"/>
</dbReference>
<evidence type="ECO:0000256" key="3">
    <source>
        <dbReference type="ARBA" id="ARBA00023163"/>
    </source>
</evidence>
<protein>
    <submittedName>
        <fullName evidence="7">TetR family transcriptional regulator</fullName>
    </submittedName>
</protein>
<accession>A0ABV3JQ06</accession>
<dbReference type="InterPro" id="IPR041347">
    <property type="entry name" value="MftR_C"/>
</dbReference>
<sequence>MAIDNATDPAAPPGLRERKKQRTRNTLIRCALELFTAKGYEATTVDEIAAAADVSQRTFFRYFANKEEVALSLQAVEEEYALAALLARPAAEGPLTAVRNGATASWGPIRRAIAEVVPVTLHLRMQRVIESTPQLLAARLRRLGALEERLAAELARREGLDPALDPRPRVLVAACCGVMRAAARVWSEDENAGLDDLVELMTRHLDQLAPALADDWRTGR</sequence>
<dbReference type="RefSeq" id="WP_109281000.1">
    <property type="nucleotide sequence ID" value="NZ_JBFAUK010000001.1"/>
</dbReference>
<dbReference type="PROSITE" id="PS50977">
    <property type="entry name" value="HTH_TETR_2"/>
    <property type="match status" value="1"/>
</dbReference>
<feature type="domain" description="HTH tetR-type" evidence="6">
    <location>
        <begin position="21"/>
        <end position="81"/>
    </location>
</feature>
<dbReference type="Proteomes" id="UP001552594">
    <property type="component" value="Unassembled WGS sequence"/>
</dbReference>
<feature type="region of interest" description="Disordered" evidence="5">
    <location>
        <begin position="1"/>
        <end position="22"/>
    </location>
</feature>
<dbReference type="PRINTS" id="PR00455">
    <property type="entry name" value="HTHTETR"/>
</dbReference>
<evidence type="ECO:0000256" key="5">
    <source>
        <dbReference type="SAM" id="MobiDB-lite"/>
    </source>
</evidence>
<evidence type="ECO:0000313" key="8">
    <source>
        <dbReference type="Proteomes" id="UP001552594"/>
    </source>
</evidence>
<comment type="caution">
    <text evidence="7">The sequence shown here is derived from an EMBL/GenBank/DDBJ whole genome shotgun (WGS) entry which is preliminary data.</text>
</comment>
<organism evidence="7 8">
    <name type="scientific">Streptomyces orinoci</name>
    <name type="common">Streptoverticillium orinoci</name>
    <dbReference type="NCBI Taxonomy" id="67339"/>
    <lineage>
        <taxon>Bacteria</taxon>
        <taxon>Bacillati</taxon>
        <taxon>Actinomycetota</taxon>
        <taxon>Actinomycetes</taxon>
        <taxon>Kitasatosporales</taxon>
        <taxon>Streptomycetaceae</taxon>
        <taxon>Streptomyces</taxon>
    </lineage>
</organism>
<keyword evidence="8" id="KW-1185">Reference proteome</keyword>
<dbReference type="Gene3D" id="1.10.357.10">
    <property type="entry name" value="Tetracycline Repressor, domain 2"/>
    <property type="match status" value="1"/>
</dbReference>
<evidence type="ECO:0000256" key="2">
    <source>
        <dbReference type="ARBA" id="ARBA00023125"/>
    </source>
</evidence>
<keyword evidence="1" id="KW-0805">Transcription regulation</keyword>
<dbReference type="PROSITE" id="PS01081">
    <property type="entry name" value="HTH_TETR_1"/>
    <property type="match status" value="1"/>
</dbReference>
<evidence type="ECO:0000256" key="4">
    <source>
        <dbReference type="PROSITE-ProRule" id="PRU00335"/>
    </source>
</evidence>
<dbReference type="InterPro" id="IPR001647">
    <property type="entry name" value="HTH_TetR"/>
</dbReference>
<dbReference type="EMBL" id="JBFAUK010000001">
    <property type="protein sequence ID" value="MEV5504922.1"/>
    <property type="molecule type" value="Genomic_DNA"/>
</dbReference>